<comment type="caution">
    <text evidence="2">The sequence shown here is derived from an EMBL/GenBank/DDBJ whole genome shotgun (WGS) entry which is preliminary data.</text>
</comment>
<name>A0ABQ2DEA5_9MICC</name>
<organism evidence="2 3">
    <name type="scientific">Glutamicibacter ardleyensis</name>
    <dbReference type="NCBI Taxonomy" id="225894"/>
    <lineage>
        <taxon>Bacteria</taxon>
        <taxon>Bacillati</taxon>
        <taxon>Actinomycetota</taxon>
        <taxon>Actinomycetes</taxon>
        <taxon>Micrococcales</taxon>
        <taxon>Micrococcaceae</taxon>
        <taxon>Glutamicibacter</taxon>
    </lineage>
</organism>
<reference evidence="3" key="1">
    <citation type="journal article" date="2019" name="Int. J. Syst. Evol. Microbiol.">
        <title>The Global Catalogue of Microorganisms (GCM) 10K type strain sequencing project: providing services to taxonomists for standard genome sequencing and annotation.</title>
        <authorList>
            <consortium name="The Broad Institute Genomics Platform"/>
            <consortium name="The Broad Institute Genome Sequencing Center for Infectious Disease"/>
            <person name="Wu L."/>
            <person name="Ma J."/>
        </authorList>
    </citation>
    <scope>NUCLEOTIDE SEQUENCE [LARGE SCALE GENOMIC DNA]</scope>
    <source>
        <strain evidence="3">CGMCC 1.3685</strain>
    </source>
</reference>
<dbReference type="EMBL" id="BMKX01000002">
    <property type="protein sequence ID" value="GGJ53890.1"/>
    <property type="molecule type" value="Genomic_DNA"/>
</dbReference>
<feature type="chain" id="PRO_5045119884" evidence="1">
    <location>
        <begin position="28"/>
        <end position="110"/>
    </location>
</feature>
<evidence type="ECO:0000313" key="3">
    <source>
        <dbReference type="Proteomes" id="UP000606115"/>
    </source>
</evidence>
<proteinExistence type="predicted"/>
<evidence type="ECO:0000256" key="1">
    <source>
        <dbReference type="SAM" id="SignalP"/>
    </source>
</evidence>
<gene>
    <name evidence="2" type="ORF">GCM10007173_10560</name>
</gene>
<dbReference type="Proteomes" id="UP000606115">
    <property type="component" value="Unassembled WGS sequence"/>
</dbReference>
<keyword evidence="3" id="KW-1185">Reference proteome</keyword>
<protein>
    <submittedName>
        <fullName evidence="2">Uncharacterized protein</fullName>
    </submittedName>
</protein>
<keyword evidence="1" id="KW-0732">Signal</keyword>
<accession>A0ABQ2DEA5</accession>
<sequence>MKNRLRTMAATVLVAGLAVAGAGAAQADTKSGYKNCASGYSASLTTKLNASGVGTQSTTHSHKHGVTTVKQTFSGLGPNTSNSRTQYSYWSATSQRVIEYATGGCIRNPV</sequence>
<evidence type="ECO:0000313" key="2">
    <source>
        <dbReference type="EMBL" id="GGJ53890.1"/>
    </source>
</evidence>
<feature type="signal peptide" evidence="1">
    <location>
        <begin position="1"/>
        <end position="27"/>
    </location>
</feature>